<organism evidence="4">
    <name type="scientific">Haemonchus placei</name>
    <name type="common">Barber's pole worm</name>
    <dbReference type="NCBI Taxonomy" id="6290"/>
    <lineage>
        <taxon>Eukaryota</taxon>
        <taxon>Metazoa</taxon>
        <taxon>Ecdysozoa</taxon>
        <taxon>Nematoda</taxon>
        <taxon>Chromadorea</taxon>
        <taxon>Rhabditida</taxon>
        <taxon>Rhabditina</taxon>
        <taxon>Rhabditomorpha</taxon>
        <taxon>Strongyloidea</taxon>
        <taxon>Trichostrongylidae</taxon>
        <taxon>Haemonchus</taxon>
    </lineage>
</organism>
<feature type="region of interest" description="Disordered" evidence="1">
    <location>
        <begin position="223"/>
        <end position="269"/>
    </location>
</feature>
<protein>
    <submittedName>
        <fullName evidence="4">SRP40_C domain-containing protein</fullName>
    </submittedName>
</protein>
<dbReference type="WBParaSite" id="HPLM_0000112801-mRNA-1">
    <property type="protein sequence ID" value="HPLM_0000112801-mRNA-1"/>
    <property type="gene ID" value="HPLM_0000112801"/>
</dbReference>
<reference evidence="4" key="1">
    <citation type="submission" date="2017-02" db="UniProtKB">
        <authorList>
            <consortium name="WormBaseParasite"/>
        </authorList>
    </citation>
    <scope>IDENTIFICATION</scope>
</reference>
<reference evidence="2 3" key="2">
    <citation type="submission" date="2018-11" db="EMBL/GenBank/DDBJ databases">
        <authorList>
            <consortium name="Pathogen Informatics"/>
        </authorList>
    </citation>
    <scope>NUCLEOTIDE SEQUENCE [LARGE SCALE GENOMIC DNA]</scope>
    <source>
        <strain evidence="2 3">MHpl1</strain>
    </source>
</reference>
<dbReference type="OMA" id="SHFDANM"/>
<feature type="region of interest" description="Disordered" evidence="1">
    <location>
        <begin position="38"/>
        <end position="78"/>
    </location>
</feature>
<evidence type="ECO:0000313" key="2">
    <source>
        <dbReference type="EMBL" id="VDO08027.1"/>
    </source>
</evidence>
<gene>
    <name evidence="2" type="ORF">HPLM_LOCUS1129</name>
</gene>
<feature type="compositionally biased region" description="Basic residues" evidence="1">
    <location>
        <begin position="139"/>
        <end position="154"/>
    </location>
</feature>
<dbReference type="OrthoDB" id="5867229at2759"/>
<name>A0A0N4VV11_HAEPC</name>
<evidence type="ECO:0000256" key="1">
    <source>
        <dbReference type="SAM" id="MobiDB-lite"/>
    </source>
</evidence>
<evidence type="ECO:0000313" key="3">
    <source>
        <dbReference type="Proteomes" id="UP000268014"/>
    </source>
</evidence>
<evidence type="ECO:0000313" key="4">
    <source>
        <dbReference type="WBParaSite" id="HPLM_0000112801-mRNA-1"/>
    </source>
</evidence>
<dbReference type="Proteomes" id="UP000268014">
    <property type="component" value="Unassembled WGS sequence"/>
</dbReference>
<feature type="compositionally biased region" description="Basic and acidic residues" evidence="1">
    <location>
        <begin position="171"/>
        <end position="181"/>
    </location>
</feature>
<feature type="compositionally biased region" description="Basic residues" evidence="1">
    <location>
        <begin position="244"/>
        <end position="253"/>
    </location>
</feature>
<dbReference type="STRING" id="6290.A0A0N4VV11"/>
<feature type="compositionally biased region" description="Basic residues" evidence="1">
    <location>
        <begin position="110"/>
        <end position="119"/>
    </location>
</feature>
<proteinExistence type="predicted"/>
<feature type="region of interest" description="Disordered" evidence="1">
    <location>
        <begin position="110"/>
        <end position="209"/>
    </location>
</feature>
<sequence length="269" mass="30355">MNFQRPAANVDKVKQVMERLQATPTPYECYTIAVNHARKKENEEKSKENGEKKPVPTAQKMYTHHDPATERPAVSSVSGINEEVIDLSDEALAARAESSFADSEILTKKELKRKRKIARKNADITTELPKEGNPAPDKKRTKKGKKKGNLSAKKRAVEENKTNGEPLCTENRMKVDNKEVSTELPGEEGPSYTVKRVKRDGGEEEAKSFDYSQFDKTVFNEKPSGLDSSFDPFNQKHRVENKKNFRRRGRGGLHRMGTMSIGYTPSSKK</sequence>
<feature type="compositionally biased region" description="Basic and acidic residues" evidence="1">
    <location>
        <begin position="199"/>
        <end position="208"/>
    </location>
</feature>
<feature type="compositionally biased region" description="Basic and acidic residues" evidence="1">
    <location>
        <begin position="40"/>
        <end position="54"/>
    </location>
</feature>
<accession>A0A0N4VV11</accession>
<dbReference type="AlphaFoldDB" id="A0A0N4VV11"/>
<dbReference type="EMBL" id="UZAF01001324">
    <property type="protein sequence ID" value="VDO08027.1"/>
    <property type="molecule type" value="Genomic_DNA"/>
</dbReference>
<keyword evidence="3" id="KW-1185">Reference proteome</keyword>